<dbReference type="InterPro" id="IPR015032">
    <property type="entry name" value="ThsB__TIR-like_domain"/>
</dbReference>
<protein>
    <submittedName>
        <fullName evidence="2">MTH538 TIR-like domain</fullName>
    </submittedName>
</protein>
<dbReference type="SUPFAM" id="SSF52206">
    <property type="entry name" value="Hypothetical protein MTH538"/>
    <property type="match status" value="1"/>
</dbReference>
<organism evidence="2 3">
    <name type="scientific">Myxococcus virescens</name>
    <dbReference type="NCBI Taxonomy" id="83456"/>
    <lineage>
        <taxon>Bacteria</taxon>
        <taxon>Pseudomonadati</taxon>
        <taxon>Myxococcota</taxon>
        <taxon>Myxococcia</taxon>
        <taxon>Myxococcales</taxon>
        <taxon>Cystobacterineae</taxon>
        <taxon>Myxococcaceae</taxon>
        <taxon>Myxococcus</taxon>
    </lineage>
</organism>
<comment type="caution">
    <text evidence="2">The sequence shown here is derived from an EMBL/GenBank/DDBJ whole genome shotgun (WGS) entry which is preliminary data.</text>
</comment>
<gene>
    <name evidence="2" type="ORF">SAMN04488504_1342</name>
</gene>
<dbReference type="InterPro" id="IPR036490">
    <property type="entry name" value="ThsB_TIR-like_sf"/>
</dbReference>
<keyword evidence="3" id="KW-1185">Reference proteome</keyword>
<sequence>MAYRNKTYVCFDGDTDIHYYRLMQAWHQNDKSEFSFYNAHELNSARDTSQEESIKRQLRERLRSSKVLVVLIGENTRYLFKFVRWEMEQALALSLPIIGVNLNGLRQQDPERCPPIIREELALHISYNPAIMQHALENWPNAHASLRAERKTGPFYYNANVYRQLGL</sequence>
<name>A0ABY0NEX4_9BACT</name>
<dbReference type="RefSeq" id="WP_090495951.1">
    <property type="nucleotide sequence ID" value="NZ_BJVY01000070.1"/>
</dbReference>
<proteinExistence type="predicted"/>
<feature type="domain" description="Thoeris protein ThsB TIR-like" evidence="1">
    <location>
        <begin position="8"/>
        <end position="106"/>
    </location>
</feature>
<reference evidence="2 3" key="1">
    <citation type="submission" date="2016-10" db="EMBL/GenBank/DDBJ databases">
        <authorList>
            <person name="Varghese N."/>
            <person name="Submissions S."/>
        </authorList>
    </citation>
    <scope>NUCLEOTIDE SEQUENCE [LARGE SCALE GENOMIC DNA]</scope>
    <source>
        <strain evidence="2 3">DSM 2260</strain>
    </source>
</reference>
<accession>A0ABY0NEX4</accession>
<dbReference type="Pfam" id="PF08937">
    <property type="entry name" value="ThsB_TIR"/>
    <property type="match status" value="1"/>
</dbReference>
<evidence type="ECO:0000313" key="2">
    <source>
        <dbReference type="EMBL" id="SDF35228.1"/>
    </source>
</evidence>
<evidence type="ECO:0000313" key="3">
    <source>
        <dbReference type="Proteomes" id="UP000198717"/>
    </source>
</evidence>
<dbReference type="Gene3D" id="3.40.50.11200">
    <property type="match status" value="1"/>
</dbReference>
<dbReference type="EMBL" id="FNAJ01000034">
    <property type="protein sequence ID" value="SDF35228.1"/>
    <property type="molecule type" value="Genomic_DNA"/>
</dbReference>
<evidence type="ECO:0000259" key="1">
    <source>
        <dbReference type="Pfam" id="PF08937"/>
    </source>
</evidence>
<dbReference type="Proteomes" id="UP000198717">
    <property type="component" value="Unassembled WGS sequence"/>
</dbReference>